<evidence type="ECO:0000256" key="10">
    <source>
        <dbReference type="HAMAP-Rule" id="MF_00185"/>
    </source>
</evidence>
<dbReference type="Gene3D" id="1.10.287.890">
    <property type="entry name" value="Crystal structure of tRNA isopentenylpyrophosphate transferase (bh2366) domain"/>
    <property type="match status" value="1"/>
</dbReference>
<dbReference type="Gene3D" id="3.40.50.300">
    <property type="entry name" value="P-loop containing nucleotide triphosphate hydrolases"/>
    <property type="match status" value="1"/>
</dbReference>
<keyword evidence="15" id="KW-1185">Reference proteome</keyword>
<keyword evidence="7 10" id="KW-0067">ATP-binding</keyword>
<dbReference type="NCBIfam" id="TIGR00174">
    <property type="entry name" value="miaA"/>
    <property type="match status" value="1"/>
</dbReference>
<evidence type="ECO:0000256" key="13">
    <source>
        <dbReference type="RuleBase" id="RU003785"/>
    </source>
</evidence>
<dbReference type="EC" id="2.5.1.75" evidence="10"/>
<feature type="binding site" evidence="10">
    <location>
        <begin position="12"/>
        <end position="17"/>
    </location>
    <ligand>
        <name>substrate</name>
    </ligand>
</feature>
<evidence type="ECO:0000256" key="8">
    <source>
        <dbReference type="ARBA" id="ARBA00022842"/>
    </source>
</evidence>
<accession>A0A6I8MAE7</accession>
<evidence type="ECO:0000256" key="6">
    <source>
        <dbReference type="ARBA" id="ARBA00022741"/>
    </source>
</evidence>
<evidence type="ECO:0000256" key="12">
    <source>
        <dbReference type="RuleBase" id="RU003784"/>
    </source>
</evidence>
<keyword evidence="6 10" id="KW-0547">Nucleotide-binding</keyword>
<evidence type="ECO:0000256" key="11">
    <source>
        <dbReference type="RuleBase" id="RU003783"/>
    </source>
</evidence>
<dbReference type="EMBL" id="CABWIB010000001">
    <property type="protein sequence ID" value="VWL85142.1"/>
    <property type="molecule type" value="Genomic_DNA"/>
</dbReference>
<keyword evidence="8 10" id="KW-0460">Magnesium</keyword>
<feature type="binding site" evidence="10">
    <location>
        <begin position="10"/>
        <end position="17"/>
    </location>
    <ligand>
        <name>ATP</name>
        <dbReference type="ChEBI" id="CHEBI:30616"/>
    </ligand>
</feature>
<dbReference type="SUPFAM" id="SSF52540">
    <property type="entry name" value="P-loop containing nucleoside triphosphate hydrolases"/>
    <property type="match status" value="2"/>
</dbReference>
<evidence type="ECO:0000256" key="2">
    <source>
        <dbReference type="ARBA" id="ARBA00003213"/>
    </source>
</evidence>
<protein>
    <recommendedName>
        <fullName evidence="10">tRNA dimethylallyltransferase</fullName>
        <ecNumber evidence="10">2.5.1.75</ecNumber>
    </recommendedName>
    <alternativeName>
        <fullName evidence="10">Dimethylallyl diphosphate:tRNA dimethylallyltransferase</fullName>
        <shortName evidence="10">DMAPP:tRNA dimethylallyltransferase</shortName>
        <shortName evidence="10">DMATase</shortName>
    </alternativeName>
    <alternativeName>
        <fullName evidence="10">Isopentenyl-diphosphate:tRNA isopentenyltransferase</fullName>
        <shortName evidence="10">IPP transferase</shortName>
        <shortName evidence="10">IPPT</shortName>
        <shortName evidence="10">IPTase</shortName>
    </alternativeName>
</protein>
<dbReference type="HAMAP" id="MF_00185">
    <property type="entry name" value="IPP_trans"/>
    <property type="match status" value="1"/>
</dbReference>
<comment type="caution">
    <text evidence="10">Lacks conserved residue(s) required for the propagation of feature annotation.</text>
</comment>
<evidence type="ECO:0000256" key="9">
    <source>
        <dbReference type="ARBA" id="ARBA00049563"/>
    </source>
</evidence>
<dbReference type="Proteomes" id="UP000419017">
    <property type="component" value="Unassembled WGS sequence"/>
</dbReference>
<evidence type="ECO:0000256" key="5">
    <source>
        <dbReference type="ARBA" id="ARBA00022694"/>
    </source>
</evidence>
<evidence type="ECO:0000256" key="4">
    <source>
        <dbReference type="ARBA" id="ARBA00022679"/>
    </source>
</evidence>
<dbReference type="Pfam" id="PF01715">
    <property type="entry name" value="IPPT"/>
    <property type="match status" value="1"/>
</dbReference>
<comment type="catalytic activity">
    <reaction evidence="9 10 11">
        <text>adenosine(37) in tRNA + dimethylallyl diphosphate = N(6)-dimethylallyladenosine(37) in tRNA + diphosphate</text>
        <dbReference type="Rhea" id="RHEA:26482"/>
        <dbReference type="Rhea" id="RHEA-COMP:10162"/>
        <dbReference type="Rhea" id="RHEA-COMP:10375"/>
        <dbReference type="ChEBI" id="CHEBI:33019"/>
        <dbReference type="ChEBI" id="CHEBI:57623"/>
        <dbReference type="ChEBI" id="CHEBI:74411"/>
        <dbReference type="ChEBI" id="CHEBI:74415"/>
        <dbReference type="EC" id="2.5.1.75"/>
    </reaction>
</comment>
<keyword evidence="4 10" id="KW-0808">Transferase</keyword>
<comment type="function">
    <text evidence="2 10 12">Catalyzes the transfer of a dimethylallyl group onto the adenine at position 37 in tRNAs that read codons beginning with uridine, leading to the formation of N6-(dimethylallyl)adenosine (i(6)A).</text>
</comment>
<comment type="subunit">
    <text evidence="10">Monomer.</text>
</comment>
<gene>
    <name evidence="10" type="primary">miaA</name>
    <name evidence="14" type="ORF">OMES3154_00426</name>
</gene>
<feature type="site" description="Interaction with substrate tRNA" evidence="10">
    <location>
        <position position="99"/>
    </location>
</feature>
<reference evidence="14 15" key="1">
    <citation type="submission" date="2019-10" db="EMBL/GenBank/DDBJ databases">
        <authorList>
            <person name="Blom J."/>
        </authorList>
    </citation>
    <scope>NUCLEOTIDE SEQUENCE [LARGE SCALE GENOMIC DNA]</scope>
    <source>
        <strain evidence="14 15">ES3154-GLU</strain>
    </source>
</reference>
<dbReference type="GO" id="GO:0005524">
    <property type="term" value="F:ATP binding"/>
    <property type="evidence" value="ECO:0007669"/>
    <property type="project" value="UniProtKB-UniRule"/>
</dbReference>
<evidence type="ECO:0000256" key="1">
    <source>
        <dbReference type="ARBA" id="ARBA00001946"/>
    </source>
</evidence>
<evidence type="ECO:0000256" key="3">
    <source>
        <dbReference type="ARBA" id="ARBA00005842"/>
    </source>
</evidence>
<dbReference type="GO" id="GO:0006400">
    <property type="term" value="P:tRNA modification"/>
    <property type="evidence" value="ECO:0007669"/>
    <property type="project" value="TreeGrafter"/>
</dbReference>
<dbReference type="AlphaFoldDB" id="A0A6I8MAE7"/>
<comment type="cofactor">
    <cofactor evidence="1 10">
        <name>Mg(2+)</name>
        <dbReference type="ChEBI" id="CHEBI:18420"/>
    </cofactor>
</comment>
<dbReference type="InterPro" id="IPR018022">
    <property type="entry name" value="IPT"/>
</dbReference>
<evidence type="ECO:0000256" key="7">
    <source>
        <dbReference type="ARBA" id="ARBA00022840"/>
    </source>
</evidence>
<dbReference type="InterPro" id="IPR027417">
    <property type="entry name" value="P-loop_NTPase"/>
</dbReference>
<evidence type="ECO:0000313" key="14">
    <source>
        <dbReference type="EMBL" id="VWL85142.1"/>
    </source>
</evidence>
<dbReference type="GO" id="GO:0052381">
    <property type="term" value="F:tRNA dimethylallyltransferase activity"/>
    <property type="evidence" value="ECO:0007669"/>
    <property type="project" value="UniProtKB-UniRule"/>
</dbReference>
<comment type="similarity">
    <text evidence="3 10 13">Belongs to the IPP transferase family.</text>
</comment>
<keyword evidence="5 10" id="KW-0819">tRNA processing</keyword>
<organism evidence="14 15">
    <name type="scientific">Oceanivirga miroungae</name>
    <dbReference type="NCBI Taxonomy" id="1130046"/>
    <lineage>
        <taxon>Bacteria</taxon>
        <taxon>Fusobacteriati</taxon>
        <taxon>Fusobacteriota</taxon>
        <taxon>Fusobacteriia</taxon>
        <taxon>Fusobacteriales</taxon>
        <taxon>Leptotrichiaceae</taxon>
        <taxon>Oceanivirga</taxon>
    </lineage>
</organism>
<dbReference type="PANTHER" id="PTHR11088:SF60">
    <property type="entry name" value="TRNA DIMETHYLALLYLTRANSFERASE"/>
    <property type="match status" value="1"/>
</dbReference>
<evidence type="ECO:0000313" key="15">
    <source>
        <dbReference type="Proteomes" id="UP000419017"/>
    </source>
</evidence>
<dbReference type="PANTHER" id="PTHR11088">
    <property type="entry name" value="TRNA DIMETHYLALLYLTRANSFERASE"/>
    <property type="match status" value="1"/>
</dbReference>
<name>A0A6I8MAE7_9FUSO</name>
<proteinExistence type="inferred from homology"/>
<sequence length="286" mass="33350">MSSKCIVLAGPTAVGKTSLSLRLAKEFNMEIINCDATQVYKKLDIASAKIKEEEKKGIKHHLIDIVEPDYEYSVSDYYKDANKILNDNKDKAFIITGGTGLYIQSITDGLSDTNKKDEAYRKYLEGLSKEELIEILDKKNIKKDKLDLNNKVRLIRKIEIGNHEYNNIIGNDREFLKVFLVRDRENLYDRINKRVDIMIETGLIEEAKNIYAEFGENIKAIGYKELNEYFKNNLSLDEAIELIKRNSRRYAKRQFTWFKNKGYLTLDVSKYTEDEIVELIRREYGN</sequence>
<feature type="site" description="Interaction with substrate tRNA" evidence="10">
    <location>
        <position position="121"/>
    </location>
</feature>
<dbReference type="InterPro" id="IPR039657">
    <property type="entry name" value="Dimethylallyltransferase"/>
</dbReference>